<dbReference type="Pfam" id="PF02698">
    <property type="entry name" value="DUF218"/>
    <property type="match status" value="1"/>
</dbReference>
<feature type="transmembrane region" description="Helical" evidence="1">
    <location>
        <begin position="330"/>
        <end position="350"/>
    </location>
</feature>
<dbReference type="Gene3D" id="3.40.50.620">
    <property type="entry name" value="HUPs"/>
    <property type="match status" value="1"/>
</dbReference>
<reference evidence="4" key="1">
    <citation type="journal article" date="2019" name="Int. J. Syst. Evol. Microbiol.">
        <title>The Global Catalogue of Microorganisms (GCM) 10K type strain sequencing project: providing services to taxonomists for standard genome sequencing and annotation.</title>
        <authorList>
            <consortium name="The Broad Institute Genomics Platform"/>
            <consortium name="The Broad Institute Genome Sequencing Center for Infectious Disease"/>
            <person name="Wu L."/>
            <person name="Ma J."/>
        </authorList>
    </citation>
    <scope>NUCLEOTIDE SEQUENCE [LARGE SCALE GENOMIC DNA]</scope>
    <source>
        <strain evidence="4">JCM 17687</strain>
    </source>
</reference>
<sequence length="352" mass="35451">MVVGPAATAALAGVGAGLLGLGAVALRAEPRRWRVGVLLAAGLWSLMTAATWAAAPTSPLAPVLLPAVGALLLGLLLVVTGLRVLRPEGRTRLDVAALALGVAMVGATLAGLALLGSAGSAAGAVGAPAVAAADVVTLVVLLLPGLPGLSFLSYLLYCLAHRGHRPRPAPSAVVVLGSGLVGGTVPQLLAHRLDAGAAVWRAERERARPGDGPLLVPSGGQGDDEPMAEGVAMTAYLVANGVPPGRVATEDRATTTEENLLLSREILRARGLVDGHVRVVTSGYHVGRAALLTRRLGIDADVSGAPTAWTFVPTAFLREVLGAVTLHPRLHLGALAAWAVATGLLAYAVLAG</sequence>
<feature type="transmembrane region" description="Helical" evidence="1">
    <location>
        <begin position="61"/>
        <end position="85"/>
    </location>
</feature>
<dbReference type="PANTHER" id="PTHR30336">
    <property type="entry name" value="INNER MEMBRANE PROTEIN, PROBABLE PERMEASE"/>
    <property type="match status" value="1"/>
</dbReference>
<dbReference type="InterPro" id="IPR051599">
    <property type="entry name" value="Cell_Envelope_Assoc"/>
</dbReference>
<dbReference type="EMBL" id="BAABIW010000028">
    <property type="protein sequence ID" value="GAA5035870.1"/>
    <property type="molecule type" value="Genomic_DNA"/>
</dbReference>
<dbReference type="InterPro" id="IPR014729">
    <property type="entry name" value="Rossmann-like_a/b/a_fold"/>
</dbReference>
<comment type="caution">
    <text evidence="3">The sequence shown here is derived from an EMBL/GenBank/DDBJ whole genome shotgun (WGS) entry which is preliminary data.</text>
</comment>
<keyword evidence="4" id="KW-1185">Reference proteome</keyword>
<gene>
    <name evidence="3" type="ORF">GCM10023258_38220</name>
</gene>
<dbReference type="RefSeq" id="WP_345509125.1">
    <property type="nucleotide sequence ID" value="NZ_BAABIW010000028.1"/>
</dbReference>
<protein>
    <recommendedName>
        <fullName evidence="2">DUF218 domain-containing protein</fullName>
    </recommendedName>
</protein>
<evidence type="ECO:0000313" key="4">
    <source>
        <dbReference type="Proteomes" id="UP001500427"/>
    </source>
</evidence>
<keyword evidence="1" id="KW-1133">Transmembrane helix</keyword>
<dbReference type="InterPro" id="IPR003848">
    <property type="entry name" value="DUF218"/>
</dbReference>
<feature type="domain" description="DUF218" evidence="2">
    <location>
        <begin position="172"/>
        <end position="322"/>
    </location>
</feature>
<dbReference type="Proteomes" id="UP001500427">
    <property type="component" value="Unassembled WGS sequence"/>
</dbReference>
<accession>A0ABP9JNF8</accession>
<proteinExistence type="predicted"/>
<organism evidence="3 4">
    <name type="scientific">Terrabacter aeriphilus</name>
    <dbReference type="NCBI Taxonomy" id="515662"/>
    <lineage>
        <taxon>Bacteria</taxon>
        <taxon>Bacillati</taxon>
        <taxon>Actinomycetota</taxon>
        <taxon>Actinomycetes</taxon>
        <taxon>Micrococcales</taxon>
        <taxon>Intrasporangiaceae</taxon>
        <taxon>Terrabacter</taxon>
    </lineage>
</organism>
<evidence type="ECO:0000256" key="1">
    <source>
        <dbReference type="SAM" id="Phobius"/>
    </source>
</evidence>
<name>A0ABP9JNF8_9MICO</name>
<dbReference type="CDD" id="cd06259">
    <property type="entry name" value="YdcF-like"/>
    <property type="match status" value="1"/>
</dbReference>
<keyword evidence="1" id="KW-0812">Transmembrane</keyword>
<evidence type="ECO:0000313" key="3">
    <source>
        <dbReference type="EMBL" id="GAA5035870.1"/>
    </source>
</evidence>
<feature type="transmembrane region" description="Helical" evidence="1">
    <location>
        <begin position="97"/>
        <end position="115"/>
    </location>
</feature>
<feature type="transmembrane region" description="Helical" evidence="1">
    <location>
        <begin position="33"/>
        <end position="55"/>
    </location>
</feature>
<feature type="transmembrane region" description="Helical" evidence="1">
    <location>
        <begin position="135"/>
        <end position="157"/>
    </location>
</feature>
<evidence type="ECO:0000259" key="2">
    <source>
        <dbReference type="Pfam" id="PF02698"/>
    </source>
</evidence>
<keyword evidence="1" id="KW-0472">Membrane</keyword>
<dbReference type="PANTHER" id="PTHR30336:SF4">
    <property type="entry name" value="ENVELOPE BIOGENESIS FACTOR ELYC"/>
    <property type="match status" value="1"/>
</dbReference>
<feature type="transmembrane region" description="Helical" evidence="1">
    <location>
        <begin position="6"/>
        <end position="26"/>
    </location>
</feature>